<evidence type="ECO:0000256" key="4">
    <source>
        <dbReference type="PIRNR" id="PIRNR031924"/>
    </source>
</evidence>
<dbReference type="Gene3D" id="3.30.1360.150">
    <property type="match status" value="1"/>
</dbReference>
<accession>A0ABW8YQL9</accession>
<name>A0ABW8YQL9_9SPHN</name>
<evidence type="ECO:0000256" key="3">
    <source>
        <dbReference type="ARBA" id="ARBA00022729"/>
    </source>
</evidence>
<dbReference type="InterPro" id="IPR026263">
    <property type="entry name" value="Alkaline_phosphatase_prok"/>
</dbReference>
<evidence type="ECO:0000256" key="5">
    <source>
        <dbReference type="SAM" id="SignalP"/>
    </source>
</evidence>
<dbReference type="PANTHER" id="PTHR10151">
    <property type="entry name" value="ECTONUCLEOTIDE PYROPHOSPHATASE/PHOSPHODIESTERASE"/>
    <property type="match status" value="1"/>
</dbReference>
<protein>
    <recommendedName>
        <fullName evidence="4">Alkaline phosphatase</fullName>
        <ecNumber evidence="4">3.1.3.1</ecNumber>
    </recommendedName>
</protein>
<gene>
    <name evidence="6" type="ORF">ABS767_16055</name>
</gene>
<evidence type="ECO:0000313" key="6">
    <source>
        <dbReference type="EMBL" id="MFL9842484.1"/>
    </source>
</evidence>
<dbReference type="Proteomes" id="UP001629244">
    <property type="component" value="Unassembled WGS sequence"/>
</dbReference>
<evidence type="ECO:0000256" key="1">
    <source>
        <dbReference type="ARBA" id="ARBA00022553"/>
    </source>
</evidence>
<dbReference type="EC" id="3.1.3.1" evidence="4"/>
<reference evidence="6 7" key="1">
    <citation type="submission" date="2024-06" db="EMBL/GenBank/DDBJ databases">
        <authorList>
            <person name="Kaempfer P."/>
            <person name="Viver T."/>
        </authorList>
    </citation>
    <scope>NUCLEOTIDE SEQUENCE [LARGE SCALE GENOMIC DNA]</scope>
    <source>
        <strain evidence="6 7">ST-64</strain>
    </source>
</reference>
<dbReference type="EMBL" id="JBELQC010000003">
    <property type="protein sequence ID" value="MFL9842484.1"/>
    <property type="molecule type" value="Genomic_DNA"/>
</dbReference>
<dbReference type="InterPro" id="IPR017850">
    <property type="entry name" value="Alkaline_phosphatase_core_sf"/>
</dbReference>
<feature type="chain" id="PRO_5045734839" description="Alkaline phosphatase" evidence="5">
    <location>
        <begin position="19"/>
        <end position="545"/>
    </location>
</feature>
<keyword evidence="7" id="KW-1185">Reference proteome</keyword>
<comment type="caution">
    <text evidence="6">The sequence shown here is derived from an EMBL/GenBank/DDBJ whole genome shotgun (WGS) entry which is preliminary data.</text>
</comment>
<keyword evidence="2 4" id="KW-0479">Metal-binding</keyword>
<dbReference type="Pfam" id="PF01663">
    <property type="entry name" value="Phosphodiest"/>
    <property type="match status" value="1"/>
</dbReference>
<dbReference type="Gene3D" id="3.40.720.10">
    <property type="entry name" value="Alkaline Phosphatase, subunit A"/>
    <property type="match status" value="1"/>
</dbReference>
<keyword evidence="3 5" id="KW-0732">Signal</keyword>
<proteinExistence type="predicted"/>
<dbReference type="InterPro" id="IPR002591">
    <property type="entry name" value="Phosphodiest/P_Trfase"/>
</dbReference>
<keyword evidence="1" id="KW-0597">Phosphoprotein</keyword>
<dbReference type="RefSeq" id="WP_408080191.1">
    <property type="nucleotide sequence ID" value="NZ_JBELQC010000003.1"/>
</dbReference>
<sequence length="545" mass="57654">MFTRLLAAAMLVATPVLAQEAGPAPAPAPASAPKLVVAISVDQFSADLFAEYRQYFTGGLARLARGGVFPSGYQSHAATETCPGHSTILTGSRPSRTGIVANDWTDLKTARADKTVYCAEDETVAGSTSKIYTVSPVHLMVPTLGDRMKAANPASRVVSVAGKDRAAVMMGGRRTDQIWWWGGKGFVSYVGTPETPLVARANAAIAARIAQAQPALELPEFCKAKDQAIGAGSRTVGTGRFAREAGDSGAFRASPEFDGAILALAAAQFEEMKLGRGAATDLLIVGASATDYVGHSYGTQGTEMCLQLASLDRDLGKFFELLDTSGVDYQVVLTADHGGHDLPERNMLHAIPDAARAATGLSAKAMGQPVAAKLGLGDRQILWGGNFGDIYIDPALPAKQRQQVMVEAMAAYRAHPQVAAVFSGAEIMAAASPSGPPESWTLLQRVRASYYPGRSGDFYVALKPRVTPIPVPGGSVATHGSIWDYDRRVPILFWRKGMKPFEQPNGVETVDILPTLASVIGLPIDQREIDGRCLDLDPGPASTCR</sequence>
<dbReference type="PANTHER" id="PTHR10151:SF120">
    <property type="entry name" value="BIS(5'-ADENOSYL)-TRIPHOSPHATASE"/>
    <property type="match status" value="1"/>
</dbReference>
<dbReference type="SUPFAM" id="SSF53649">
    <property type="entry name" value="Alkaline phosphatase-like"/>
    <property type="match status" value="1"/>
</dbReference>
<comment type="catalytic activity">
    <reaction evidence="4">
        <text>a phosphate monoester + H2O = an alcohol + phosphate</text>
        <dbReference type="Rhea" id="RHEA:15017"/>
        <dbReference type="ChEBI" id="CHEBI:15377"/>
        <dbReference type="ChEBI" id="CHEBI:30879"/>
        <dbReference type="ChEBI" id="CHEBI:43474"/>
        <dbReference type="ChEBI" id="CHEBI:67140"/>
        <dbReference type="EC" id="3.1.3.1"/>
    </reaction>
</comment>
<comment type="function">
    <text evidence="4">Alkaline phosphatase with broad substrate specificity.</text>
</comment>
<dbReference type="CDD" id="cd16016">
    <property type="entry name" value="AP-SPAP"/>
    <property type="match status" value="1"/>
</dbReference>
<dbReference type="PIRSF" id="PIRSF031924">
    <property type="entry name" value="Pi-irrepressible_AP"/>
    <property type="match status" value="1"/>
</dbReference>
<feature type="signal peptide" evidence="5">
    <location>
        <begin position="1"/>
        <end position="18"/>
    </location>
</feature>
<evidence type="ECO:0000313" key="7">
    <source>
        <dbReference type="Proteomes" id="UP001629244"/>
    </source>
</evidence>
<organism evidence="6 7">
    <name type="scientific">Sphingomonas plantiphila</name>
    <dbReference type="NCBI Taxonomy" id="3163295"/>
    <lineage>
        <taxon>Bacteria</taxon>
        <taxon>Pseudomonadati</taxon>
        <taxon>Pseudomonadota</taxon>
        <taxon>Alphaproteobacteria</taxon>
        <taxon>Sphingomonadales</taxon>
        <taxon>Sphingomonadaceae</taxon>
        <taxon>Sphingomonas</taxon>
    </lineage>
</organism>
<evidence type="ECO:0000256" key="2">
    <source>
        <dbReference type="ARBA" id="ARBA00022723"/>
    </source>
</evidence>
<comment type="cofactor">
    <cofactor evidence="4">
        <name>Zn(2+)</name>
        <dbReference type="ChEBI" id="CHEBI:29105"/>
    </cofactor>
    <text evidence="4">Binds 2 Zn(2+) ions.</text>
</comment>
<keyword evidence="4" id="KW-0862">Zinc</keyword>